<proteinExistence type="predicted"/>
<dbReference type="AlphaFoldDB" id="A0A7W0CUR4"/>
<reference evidence="2 3" key="1">
    <citation type="submission" date="2020-07" db="EMBL/GenBank/DDBJ databases">
        <title>Genomic Encyclopedia of Type Strains, Phase IV (KMG-IV): sequencing the most valuable type-strain genomes for metagenomic binning, comparative biology and taxonomic classification.</title>
        <authorList>
            <person name="Goeker M."/>
        </authorList>
    </citation>
    <scope>NUCLEOTIDE SEQUENCE [LARGE SCALE GENOMIC DNA]</scope>
    <source>
        <strain evidence="2 3">DSM 45533</strain>
    </source>
</reference>
<evidence type="ECO:0000256" key="1">
    <source>
        <dbReference type="SAM" id="MobiDB-lite"/>
    </source>
</evidence>
<sequence length="283" mass="32030">MDHHLFQTRLHTGALTIWELGDLLGIHPHLLHTMQLENLADLPVKTLIELARRLDMHPADLIRELDSVLDKPRDLEPHMPRQQSGDLTDDAQALLSALAHTAVPLLIDDVATALQWDLQRVYSALDHAHAHPELAGPYPIERIPPETYTLRPRLDLLSRAQQQAIHSAADYHQPLTEPEATLLLSVIWCGRTPEYVAFREQHLDLERELRLRGLIRDKGVPTKAEASADVQYSLRLTRGDHLADLADPAAEPPWWRRPQLQEPHHTEADDGLWPSDADDTGSH</sequence>
<keyword evidence="3" id="KW-1185">Reference proteome</keyword>
<feature type="region of interest" description="Disordered" evidence="1">
    <location>
        <begin position="247"/>
        <end position="283"/>
    </location>
</feature>
<dbReference type="Proteomes" id="UP000530928">
    <property type="component" value="Unassembled WGS sequence"/>
</dbReference>
<gene>
    <name evidence="2" type="ORF">HNR30_009143</name>
</gene>
<protein>
    <submittedName>
        <fullName evidence="2">Uncharacterized protein</fullName>
    </submittedName>
</protein>
<evidence type="ECO:0000313" key="2">
    <source>
        <dbReference type="EMBL" id="MBA2897737.1"/>
    </source>
</evidence>
<dbReference type="EMBL" id="JACDUR010000013">
    <property type="protein sequence ID" value="MBA2897737.1"/>
    <property type="molecule type" value="Genomic_DNA"/>
</dbReference>
<comment type="caution">
    <text evidence="2">The sequence shown here is derived from an EMBL/GenBank/DDBJ whole genome shotgun (WGS) entry which is preliminary data.</text>
</comment>
<evidence type="ECO:0000313" key="3">
    <source>
        <dbReference type="Proteomes" id="UP000530928"/>
    </source>
</evidence>
<name>A0A7W0CUR4_9ACTN</name>
<dbReference type="RefSeq" id="WP_181616422.1">
    <property type="nucleotide sequence ID" value="NZ_BAABAM010000015.1"/>
</dbReference>
<accession>A0A7W0CUR4</accession>
<organism evidence="2 3">
    <name type="scientific">Nonomuraea soli</name>
    <dbReference type="NCBI Taxonomy" id="1032476"/>
    <lineage>
        <taxon>Bacteria</taxon>
        <taxon>Bacillati</taxon>
        <taxon>Actinomycetota</taxon>
        <taxon>Actinomycetes</taxon>
        <taxon>Streptosporangiales</taxon>
        <taxon>Streptosporangiaceae</taxon>
        <taxon>Nonomuraea</taxon>
    </lineage>
</organism>